<evidence type="ECO:0000313" key="3">
    <source>
        <dbReference type="Proteomes" id="UP001265746"/>
    </source>
</evidence>
<dbReference type="Proteomes" id="UP001265746">
    <property type="component" value="Unassembled WGS sequence"/>
</dbReference>
<dbReference type="Gene3D" id="2.60.120.10">
    <property type="entry name" value="Jelly Rolls"/>
    <property type="match status" value="1"/>
</dbReference>
<dbReference type="CDD" id="cd02208">
    <property type="entry name" value="cupin_RmlC-like"/>
    <property type="match status" value="1"/>
</dbReference>
<dbReference type="AlphaFoldDB" id="A0AAD9SQJ9"/>
<protein>
    <recommendedName>
        <fullName evidence="1">Cupin type-2 domain-containing protein</fullName>
    </recommendedName>
</protein>
<reference evidence="2" key="1">
    <citation type="submission" date="2023-06" db="EMBL/GenBank/DDBJ databases">
        <authorList>
            <person name="Noh H."/>
        </authorList>
    </citation>
    <scope>NUCLEOTIDE SEQUENCE</scope>
    <source>
        <strain evidence="2">DUCC20226</strain>
    </source>
</reference>
<comment type="caution">
    <text evidence="2">The sequence shown here is derived from an EMBL/GenBank/DDBJ whole genome shotgun (WGS) entry which is preliminary data.</text>
</comment>
<dbReference type="InterPro" id="IPR013096">
    <property type="entry name" value="Cupin_2"/>
</dbReference>
<name>A0AAD9SQJ9_PHOAM</name>
<sequence>MLSFLARRVPRTNISHLDILTLDSGRSVAEFRPPTDRYLVTNRLPPAASASKAARLGLPHRGANSSLAPPLHRHYWQEETFHIISGTARFTLGAGRDAGEQLASAGQVVVIPRREAHTFCNASEDAELEVEFVLDPASRETDEAYFRNVWGYRDDCSKAGVKRSLFQALLFMQHGGVVMALPGPESISRPLGLLLNYIGGVIIGKWLLGYSGCYPEYYRPSSI</sequence>
<gene>
    <name evidence="2" type="ORF">N8I77_000844</name>
</gene>
<dbReference type="SUPFAM" id="SSF51182">
    <property type="entry name" value="RmlC-like cupins"/>
    <property type="match status" value="1"/>
</dbReference>
<evidence type="ECO:0000259" key="1">
    <source>
        <dbReference type="Pfam" id="PF07883"/>
    </source>
</evidence>
<evidence type="ECO:0000313" key="2">
    <source>
        <dbReference type="EMBL" id="KAK2613979.1"/>
    </source>
</evidence>
<dbReference type="Pfam" id="PF07883">
    <property type="entry name" value="Cupin_2"/>
    <property type="match status" value="1"/>
</dbReference>
<dbReference type="EMBL" id="JAUJFL010000001">
    <property type="protein sequence ID" value="KAK2613979.1"/>
    <property type="molecule type" value="Genomic_DNA"/>
</dbReference>
<proteinExistence type="predicted"/>
<accession>A0AAD9SQJ9</accession>
<feature type="domain" description="Cupin type-2" evidence="1">
    <location>
        <begin position="69"/>
        <end position="128"/>
    </location>
</feature>
<dbReference type="InterPro" id="IPR014710">
    <property type="entry name" value="RmlC-like_jellyroll"/>
</dbReference>
<dbReference type="InterPro" id="IPR011051">
    <property type="entry name" value="RmlC_Cupin_sf"/>
</dbReference>
<keyword evidence="3" id="KW-1185">Reference proteome</keyword>
<organism evidence="2 3">
    <name type="scientific">Phomopsis amygdali</name>
    <name type="common">Fusicoccum amygdali</name>
    <dbReference type="NCBI Taxonomy" id="1214568"/>
    <lineage>
        <taxon>Eukaryota</taxon>
        <taxon>Fungi</taxon>
        <taxon>Dikarya</taxon>
        <taxon>Ascomycota</taxon>
        <taxon>Pezizomycotina</taxon>
        <taxon>Sordariomycetes</taxon>
        <taxon>Sordariomycetidae</taxon>
        <taxon>Diaporthales</taxon>
        <taxon>Diaporthaceae</taxon>
        <taxon>Diaporthe</taxon>
    </lineage>
</organism>